<dbReference type="InterPro" id="IPR036397">
    <property type="entry name" value="RNaseH_sf"/>
</dbReference>
<dbReference type="InterPro" id="IPR050785">
    <property type="entry name" value="PAN2-PAN3_catalytic_subunit"/>
</dbReference>
<dbReference type="PANTHER" id="PTHR15728:SF0">
    <property type="entry name" value="PAN2-PAN3 DEADENYLATION COMPLEX CATALYTIC SUBUNIT PAN2"/>
    <property type="match status" value="1"/>
</dbReference>
<dbReference type="GO" id="GO:0003676">
    <property type="term" value="F:nucleic acid binding"/>
    <property type="evidence" value="ECO:0007669"/>
    <property type="project" value="InterPro"/>
</dbReference>
<proteinExistence type="predicted"/>
<dbReference type="Gene3D" id="3.30.420.10">
    <property type="entry name" value="Ribonuclease H-like superfamily/Ribonuclease H"/>
    <property type="match status" value="1"/>
</dbReference>
<sequence>MGGGSEWRYTDDATAVAADATAAGTRYKLFAVISHVAPPRGGAAEAEGAPQGHLVLHVRDSTAAGGGDDAESSSQADAAGDGGWLIFNDMLSQRTFLDDVRGFGPAWKNPCILLYRDESEGRLPAKLCEQPPPALAMPPAVFSIPSFAQNSPGGRKPAIPPEKLPGEGAVVALDAEFVCLEMEEVRLRSDGSRVVTKPARQGLARVSVVDAEGQVIIDDYIIQTEPVLDHLTRFSGVVAEDLNPFLSQRPSLVPLRAAYLKLRCLVDRGCVLVGHGLAKDLRVINLVVPPSQVLDTAEMWSLPGRRKASLRFLSHYLLSERIQESTHDSVEDSRMALALCQKYEKLKAQGSDALARALDDLYQYGYSVEWKVRDMGPAADVRVSAPGSADT</sequence>
<dbReference type="Gene3D" id="3.90.70.10">
    <property type="entry name" value="Cysteine proteinases"/>
    <property type="match status" value="1"/>
</dbReference>
<protein>
    <submittedName>
        <fullName evidence="2">Exonuclease-domain-containing protein</fullName>
    </submittedName>
</protein>
<dbReference type="GO" id="GO:0000289">
    <property type="term" value="P:nuclear-transcribed mRNA poly(A) tail shortening"/>
    <property type="evidence" value="ECO:0007669"/>
    <property type="project" value="TreeGrafter"/>
</dbReference>
<dbReference type="InterPro" id="IPR028889">
    <property type="entry name" value="USP"/>
</dbReference>
<dbReference type="AlphaFoldDB" id="A0A836CIT6"/>
<name>A0A836CIT6_9STRA</name>
<keyword evidence="2" id="KW-0540">Nuclease</keyword>
<dbReference type="OrthoDB" id="16516at2759"/>
<dbReference type="InterPro" id="IPR013520">
    <property type="entry name" value="Ribonucl_H"/>
</dbReference>
<evidence type="ECO:0000313" key="2">
    <source>
        <dbReference type="EMBL" id="KAG5185156.1"/>
    </source>
</evidence>
<dbReference type="GO" id="GO:0000932">
    <property type="term" value="C:P-body"/>
    <property type="evidence" value="ECO:0007669"/>
    <property type="project" value="TreeGrafter"/>
</dbReference>
<dbReference type="EMBL" id="JAFCMP010000140">
    <property type="protein sequence ID" value="KAG5185156.1"/>
    <property type="molecule type" value="Genomic_DNA"/>
</dbReference>
<dbReference type="InterPro" id="IPR012337">
    <property type="entry name" value="RNaseH-like_sf"/>
</dbReference>
<dbReference type="SUPFAM" id="SSF53098">
    <property type="entry name" value="Ribonuclease H-like"/>
    <property type="match status" value="1"/>
</dbReference>
<evidence type="ECO:0000313" key="3">
    <source>
        <dbReference type="Proteomes" id="UP000664859"/>
    </source>
</evidence>
<dbReference type="FunFam" id="3.30.420.10:FF:000175">
    <property type="entry name" value="RNA exonuclease 5"/>
    <property type="match status" value="1"/>
</dbReference>
<accession>A0A836CIT6</accession>
<organism evidence="2 3">
    <name type="scientific">Tribonema minus</name>
    <dbReference type="NCBI Taxonomy" id="303371"/>
    <lineage>
        <taxon>Eukaryota</taxon>
        <taxon>Sar</taxon>
        <taxon>Stramenopiles</taxon>
        <taxon>Ochrophyta</taxon>
        <taxon>PX clade</taxon>
        <taxon>Xanthophyceae</taxon>
        <taxon>Tribonematales</taxon>
        <taxon>Tribonemataceae</taxon>
        <taxon>Tribonema</taxon>
    </lineage>
</organism>
<keyword evidence="2" id="KW-0378">Hydrolase</keyword>
<keyword evidence="3" id="KW-1185">Reference proteome</keyword>
<gene>
    <name evidence="2" type="ORF">JKP88DRAFT_44829</name>
</gene>
<dbReference type="GO" id="GO:0004535">
    <property type="term" value="F:poly(A)-specific ribonuclease activity"/>
    <property type="evidence" value="ECO:0007669"/>
    <property type="project" value="TreeGrafter"/>
</dbReference>
<dbReference type="GO" id="GO:0031251">
    <property type="term" value="C:PAN complex"/>
    <property type="evidence" value="ECO:0007669"/>
    <property type="project" value="TreeGrafter"/>
</dbReference>
<reference evidence="2" key="1">
    <citation type="submission" date="2021-02" db="EMBL/GenBank/DDBJ databases">
        <title>First Annotated Genome of the Yellow-green Alga Tribonema minus.</title>
        <authorList>
            <person name="Mahan K.M."/>
        </authorList>
    </citation>
    <scope>NUCLEOTIDE SEQUENCE</scope>
    <source>
        <strain evidence="2">UTEX B ZZ1240</strain>
    </source>
</reference>
<keyword evidence="2" id="KW-0269">Exonuclease</keyword>
<dbReference type="PANTHER" id="PTHR15728">
    <property type="entry name" value="DEADENYLATION COMPLEX CATALYTIC SUBUNIT PAN2"/>
    <property type="match status" value="1"/>
</dbReference>
<dbReference type="Pfam" id="PF00929">
    <property type="entry name" value="RNase_T"/>
    <property type="match status" value="1"/>
</dbReference>
<feature type="domain" description="USP" evidence="1">
    <location>
        <begin position="1"/>
        <end position="118"/>
    </location>
</feature>
<dbReference type="CDD" id="cd02257">
    <property type="entry name" value="Peptidase_C19"/>
    <property type="match status" value="1"/>
</dbReference>
<comment type="caution">
    <text evidence="2">The sequence shown here is derived from an EMBL/GenBank/DDBJ whole genome shotgun (WGS) entry which is preliminary data.</text>
</comment>
<evidence type="ECO:0000259" key="1">
    <source>
        <dbReference type="PROSITE" id="PS50235"/>
    </source>
</evidence>
<dbReference type="SMART" id="SM00479">
    <property type="entry name" value="EXOIII"/>
    <property type="match status" value="1"/>
</dbReference>
<dbReference type="Proteomes" id="UP000664859">
    <property type="component" value="Unassembled WGS sequence"/>
</dbReference>
<dbReference type="PROSITE" id="PS50235">
    <property type="entry name" value="USP_3"/>
    <property type="match status" value="1"/>
</dbReference>